<evidence type="ECO:0000256" key="5">
    <source>
        <dbReference type="SAM" id="MobiDB-lite"/>
    </source>
</evidence>
<dbReference type="EMBL" id="CAKOGP040000036">
    <property type="protein sequence ID" value="CAJ1928291.1"/>
    <property type="molecule type" value="Genomic_DNA"/>
</dbReference>
<feature type="region of interest" description="Disordered" evidence="5">
    <location>
        <begin position="16"/>
        <end position="43"/>
    </location>
</feature>
<accession>A0AAD2CMD3</accession>
<dbReference type="SUPFAM" id="SSF50249">
    <property type="entry name" value="Nucleic acid-binding proteins"/>
    <property type="match status" value="1"/>
</dbReference>
<dbReference type="InterPro" id="IPR028389">
    <property type="entry name" value="POT1"/>
</dbReference>
<evidence type="ECO:0000259" key="6">
    <source>
        <dbReference type="SMART" id="SM00976"/>
    </source>
</evidence>
<keyword evidence="8" id="KW-1185">Reference proteome</keyword>
<reference evidence="7" key="1">
    <citation type="submission" date="2023-08" db="EMBL/GenBank/DDBJ databases">
        <authorList>
            <person name="Audoor S."/>
            <person name="Bilcke G."/>
        </authorList>
    </citation>
    <scope>NUCLEOTIDE SEQUENCE</scope>
</reference>
<dbReference type="PANTHER" id="PTHR14513:SF0">
    <property type="entry name" value="PROTECTION OF TELOMERES PROTEIN 1"/>
    <property type="match status" value="1"/>
</dbReference>
<evidence type="ECO:0000256" key="3">
    <source>
        <dbReference type="ARBA" id="ARBA00022895"/>
    </source>
</evidence>
<dbReference type="GO" id="GO:0000783">
    <property type="term" value="C:nuclear telomere cap complex"/>
    <property type="evidence" value="ECO:0007669"/>
    <property type="project" value="TreeGrafter"/>
</dbReference>
<feature type="compositionally biased region" description="Low complexity" evidence="5">
    <location>
        <begin position="26"/>
        <end position="35"/>
    </location>
</feature>
<dbReference type="GO" id="GO:0032210">
    <property type="term" value="P:regulation of telomere maintenance via telomerase"/>
    <property type="evidence" value="ECO:0007669"/>
    <property type="project" value="TreeGrafter"/>
</dbReference>
<comment type="caution">
    <text evidence="7">The sequence shown here is derived from an EMBL/GenBank/DDBJ whole genome shotgun (WGS) entry which is preliminary data.</text>
</comment>
<gene>
    <name evidence="7" type="ORF">CYCCA115_LOCUS1435</name>
</gene>
<dbReference type="Pfam" id="PF02765">
    <property type="entry name" value="POT1"/>
    <property type="match status" value="1"/>
</dbReference>
<evidence type="ECO:0000256" key="4">
    <source>
        <dbReference type="ARBA" id="ARBA00023125"/>
    </source>
</evidence>
<feature type="domain" description="Telomeric single stranded DNA binding POT1/Cdc13" evidence="6">
    <location>
        <begin position="482"/>
        <end position="622"/>
    </location>
</feature>
<dbReference type="GO" id="GO:0010521">
    <property type="term" value="F:telomerase inhibitor activity"/>
    <property type="evidence" value="ECO:0007669"/>
    <property type="project" value="TreeGrafter"/>
</dbReference>
<keyword evidence="2" id="KW-0158">Chromosome</keyword>
<evidence type="ECO:0000256" key="1">
    <source>
        <dbReference type="ARBA" id="ARBA00004574"/>
    </source>
</evidence>
<dbReference type="GO" id="GO:0016233">
    <property type="term" value="P:telomere capping"/>
    <property type="evidence" value="ECO:0007669"/>
    <property type="project" value="TreeGrafter"/>
</dbReference>
<evidence type="ECO:0000313" key="8">
    <source>
        <dbReference type="Proteomes" id="UP001295423"/>
    </source>
</evidence>
<protein>
    <recommendedName>
        <fullName evidence="6">Telomeric single stranded DNA binding POT1/Cdc13 domain-containing protein</fullName>
    </recommendedName>
</protein>
<dbReference type="SMART" id="SM00976">
    <property type="entry name" value="Telo_bind"/>
    <property type="match status" value="1"/>
</dbReference>
<feature type="region of interest" description="Disordered" evidence="5">
    <location>
        <begin position="72"/>
        <end position="132"/>
    </location>
</feature>
<dbReference type="InterPro" id="IPR012340">
    <property type="entry name" value="NA-bd_OB-fold"/>
</dbReference>
<dbReference type="InterPro" id="IPR011564">
    <property type="entry name" value="Telomer_end-bd_POT1/Cdc13"/>
</dbReference>
<name>A0AAD2CMD3_9STRA</name>
<dbReference type="PANTHER" id="PTHR14513">
    <property type="entry name" value="PROTECTION OF TELOMERES 1"/>
    <property type="match status" value="1"/>
</dbReference>
<evidence type="ECO:0000313" key="7">
    <source>
        <dbReference type="EMBL" id="CAJ1928291.1"/>
    </source>
</evidence>
<feature type="region of interest" description="Disordered" evidence="5">
    <location>
        <begin position="400"/>
        <end position="458"/>
    </location>
</feature>
<dbReference type="Gene3D" id="2.40.50.140">
    <property type="entry name" value="Nucleic acid-binding proteins"/>
    <property type="match status" value="1"/>
</dbReference>
<dbReference type="Proteomes" id="UP001295423">
    <property type="component" value="Unassembled WGS sequence"/>
</dbReference>
<sequence>MSAELQKFFKEFLIEESDDENRDANVDTNDTAAANDTEKGRMEYTPPWTLKEWRNAQLVSMHTYFNSRIIQDTDIPEDSDEELEDYKSDEEELLCSNDSDDDSQGESQEETERFHTQEAFQGLEEKPRQRQRRIPHLSQTLHCLQNFEYLDMFTAQLDLPCCQITRVGRLRNTLRYFSTHTSKERCKVLRGRLPRIPFPHRQEDGPLLSMYKDVVHLELTNLNGKRIYIFLYKHYAKLFDEWYQEQLKKKSRSAKFWIQLKQIPGVCIFPFPINPDNLADTQQLVKYCICIGDGSNFQIPSEFCSFMESSQDLSAMTEGDTPIAIMDRNGDKTGGKLQRLRMDNPDMELRFIYATDGQGNYANSETLEFVLSQTSLKEPAARQQKGGLVEAWKKYNQHRIHVGSDSPRPSAKSMDTSSPGPKSHKQRQRLHFAEGQHHQGTVHSKHVEMPLAPTDPNLQTITYEGTAQKKDKSKDAPDCITLCELRNAMDAQPEYTKFLFSVCAAVVGFTCGRRTKRGDWMMSATLVDQTSNEKPTTLIVFAKDREDFPKISRAGDILYMHNIYLDEWNGSVQITGMKEKSSYVVVRNEEGDDWKVIPTAKDEFCFDENDEKKSQTLWHWTQHFLQQHSIIQPEHSFTLQQMVGLPEGSSKDKDMVVMVSGLFAFPPEQQDGRTPYGILRIWDGTGQSTSDPLPMQLISARHAQRHGDPPPEALKKISDVIDALVAANGILENGWQPPKALCGKVANAVVWEETYWDMIQKNLSVGSFVRMRNVEVRPWNYNGIMSVMVTNRSWLTPIPDESLEIGSLLREHDTRVQRNEYNPDSGILPTPVVENNHRNDSVGKQIEAFASNPEVMSFVGLVHLGDTYPKYDWDLKPFCKYSSDGSTFVYQFAITLCDNSGMIDVIVNNLSGEAIIGMPASLAVGTTRRKRMQIIDPKMKWMAKVMKVSLEGIEYFVLVDISHM</sequence>
<keyword evidence="4" id="KW-0238">DNA-binding</keyword>
<feature type="compositionally biased region" description="Acidic residues" evidence="5">
    <location>
        <begin position="74"/>
        <end position="109"/>
    </location>
</feature>
<comment type="subcellular location">
    <subcellularLocation>
        <location evidence="1">Chromosome</location>
        <location evidence="1">Telomere</location>
    </subcellularLocation>
</comment>
<dbReference type="GO" id="GO:0098505">
    <property type="term" value="F:G-rich strand telomeric DNA binding"/>
    <property type="evidence" value="ECO:0007669"/>
    <property type="project" value="TreeGrafter"/>
</dbReference>
<organism evidence="7 8">
    <name type="scientific">Cylindrotheca closterium</name>
    <dbReference type="NCBI Taxonomy" id="2856"/>
    <lineage>
        <taxon>Eukaryota</taxon>
        <taxon>Sar</taxon>
        <taxon>Stramenopiles</taxon>
        <taxon>Ochrophyta</taxon>
        <taxon>Bacillariophyta</taxon>
        <taxon>Bacillariophyceae</taxon>
        <taxon>Bacillariophycidae</taxon>
        <taxon>Bacillariales</taxon>
        <taxon>Bacillariaceae</taxon>
        <taxon>Cylindrotheca</taxon>
    </lineage>
</organism>
<keyword evidence="3" id="KW-0779">Telomere</keyword>
<dbReference type="AlphaFoldDB" id="A0AAD2CMD3"/>
<evidence type="ECO:0000256" key="2">
    <source>
        <dbReference type="ARBA" id="ARBA00022454"/>
    </source>
</evidence>
<proteinExistence type="predicted"/>